<organism evidence="1 2">
    <name type="scientific">Shewanella psychrophila</name>
    <dbReference type="NCBI Taxonomy" id="225848"/>
    <lineage>
        <taxon>Bacteria</taxon>
        <taxon>Pseudomonadati</taxon>
        <taxon>Pseudomonadota</taxon>
        <taxon>Gammaproteobacteria</taxon>
        <taxon>Alteromonadales</taxon>
        <taxon>Shewanellaceae</taxon>
        <taxon>Shewanella</taxon>
    </lineage>
</organism>
<evidence type="ECO:0000313" key="2">
    <source>
        <dbReference type="Proteomes" id="UP000189545"/>
    </source>
</evidence>
<keyword evidence="2" id="KW-1185">Reference proteome</keyword>
<dbReference type="OrthoDB" id="4119964at2"/>
<dbReference type="InterPro" id="IPR021352">
    <property type="entry name" value="DUF2971"/>
</dbReference>
<dbReference type="AlphaFoldDB" id="A0A1S6HY79"/>
<name>A0A1S6HY79_9GAMM</name>
<dbReference type="Proteomes" id="UP000189545">
    <property type="component" value="Chromosome"/>
</dbReference>
<dbReference type="EMBL" id="CP014782">
    <property type="protein sequence ID" value="AQS40388.1"/>
    <property type="molecule type" value="Genomic_DNA"/>
</dbReference>
<proteinExistence type="predicted"/>
<protein>
    <submittedName>
        <fullName evidence="1">Uncharacterized protein</fullName>
    </submittedName>
</protein>
<dbReference type="RefSeq" id="WP_077755181.1">
    <property type="nucleotide sequence ID" value="NZ_CP014782.1"/>
</dbReference>
<gene>
    <name evidence="1" type="ORF">Sps_05319</name>
</gene>
<accession>A0A1S6HY79</accession>
<dbReference type="Pfam" id="PF11185">
    <property type="entry name" value="DUF2971"/>
    <property type="match status" value="1"/>
</dbReference>
<reference evidence="1 2" key="1">
    <citation type="submission" date="2016-03" db="EMBL/GenBank/DDBJ databases">
        <title>Complete genome sequence of Shewanella psychrophila WP2, a deep sea bacterium isolated from west Pacific sediment.</title>
        <authorList>
            <person name="Xu G."/>
            <person name="Jian H."/>
        </authorList>
    </citation>
    <scope>NUCLEOTIDE SEQUENCE [LARGE SCALE GENOMIC DNA]</scope>
    <source>
        <strain evidence="1 2">WP2</strain>
    </source>
</reference>
<dbReference type="KEGG" id="spsw:Sps_05319"/>
<evidence type="ECO:0000313" key="1">
    <source>
        <dbReference type="EMBL" id="AQS40388.1"/>
    </source>
</evidence>
<sequence>MLLLAHYGDEFKGFCVKYNLQLLKQSLVEFNSEVEFAWAAVNYVNKAHTIDLLDEIGNSTLQYFKSIQCKYGQWSYECEVRLIATKLRLMSFAGTAITDIYIGEKIPKEQRALLSGVVEHNLPHTKVHMVVANRDDYFIDIRETPKWKR</sequence>